<dbReference type="Proteomes" id="UP000306324">
    <property type="component" value="Unassembled WGS sequence"/>
</dbReference>
<comment type="caution">
    <text evidence="1">The sequence shown here is derived from an EMBL/GenBank/DDBJ whole genome shotgun (WGS) entry which is preliminary data.</text>
</comment>
<sequence length="136" mass="15062">MTRISTRKSVDVDYWRGRLEAARAFRKAAEDAIALAEPGANANPAISQMVLAAIAYGDCLTAKRANVINQQSHAAAPKLLRDVLGATLPTAQENRYRRILGHKDESQYGARSASVIHAQRLLDELQEFALWVEDQF</sequence>
<evidence type="ECO:0000313" key="1">
    <source>
        <dbReference type="EMBL" id="TMQ78073.1"/>
    </source>
</evidence>
<name>A0A5S4FB64_9PROT</name>
<reference evidence="1 2" key="1">
    <citation type="submission" date="2019-04" db="EMBL/GenBank/DDBJ databases">
        <title>A novel phosphate-accumulating bacterium identified in bioreactor for phosphate removal from wastewater.</title>
        <authorList>
            <person name="Kotlyarov R.Y."/>
            <person name="Beletsky A.V."/>
            <person name="Kallistova A.Y."/>
            <person name="Dorofeev A.G."/>
            <person name="Nikolaev Y.Y."/>
            <person name="Pimenov N.V."/>
            <person name="Ravin N.V."/>
            <person name="Mardanov A.V."/>
        </authorList>
    </citation>
    <scope>NUCLEOTIDE SEQUENCE [LARGE SCALE GENOMIC DNA]</scope>
    <source>
        <strain evidence="1 2">Bin19</strain>
    </source>
</reference>
<dbReference type="AlphaFoldDB" id="A0A5S4FB64"/>
<evidence type="ECO:0000313" key="2">
    <source>
        <dbReference type="Proteomes" id="UP000306324"/>
    </source>
</evidence>
<dbReference type="OrthoDB" id="9180337at2"/>
<organism evidence="1 2">
    <name type="scientific">Candidatus Accumulibacter phosphatis</name>
    <dbReference type="NCBI Taxonomy" id="327160"/>
    <lineage>
        <taxon>Bacteria</taxon>
        <taxon>Pseudomonadati</taxon>
        <taxon>Pseudomonadota</taxon>
        <taxon>Betaproteobacteria</taxon>
        <taxon>Candidatus Accumulibacter</taxon>
    </lineage>
</organism>
<gene>
    <name evidence="1" type="ORF">ACCUM_2288</name>
</gene>
<proteinExistence type="predicted"/>
<accession>A0A5S4FB64</accession>
<protein>
    <recommendedName>
        <fullName evidence="3">HEPN domain-containing protein</fullName>
    </recommendedName>
</protein>
<dbReference type="EMBL" id="SWAD01000012">
    <property type="protein sequence ID" value="TMQ78073.1"/>
    <property type="molecule type" value="Genomic_DNA"/>
</dbReference>
<evidence type="ECO:0008006" key="3">
    <source>
        <dbReference type="Google" id="ProtNLM"/>
    </source>
</evidence>
<dbReference type="RefSeq" id="WP_138677502.1">
    <property type="nucleotide sequence ID" value="NZ_SWAD01000012.1"/>
</dbReference>
<keyword evidence="2" id="KW-1185">Reference proteome</keyword>